<name>A0A8T9B208_9HELO</name>
<sequence>MSMFSASIKTLTRTSATSEIDEPTICDLRILSETMPTVFLLSGDNQGTMVDLSVLDASLAGTLLLAECYGNYPQRCLIWLWRYLLRRHSSITLQITAEGPDNHRGGQLFTISG</sequence>
<dbReference type="Proteomes" id="UP000469559">
    <property type="component" value="Unassembled WGS sequence"/>
</dbReference>
<comment type="caution">
    <text evidence="1">The sequence shown here is derived from an EMBL/GenBank/DDBJ whole genome shotgun (WGS) entry which is preliminary data.</text>
</comment>
<protein>
    <submittedName>
        <fullName evidence="1">Uncharacterized protein</fullName>
    </submittedName>
</protein>
<evidence type="ECO:0000313" key="1">
    <source>
        <dbReference type="EMBL" id="TVY12512.1"/>
    </source>
</evidence>
<feature type="non-terminal residue" evidence="1">
    <location>
        <position position="1"/>
    </location>
</feature>
<accession>A0A8T9B208</accession>
<reference evidence="1 2" key="1">
    <citation type="submission" date="2018-05" db="EMBL/GenBank/DDBJ databases">
        <title>Whole genome sequencing for identification of molecular markers to develop diagnostic detection tools for the regulated plant pathogen Lachnellula willkommii.</title>
        <authorList>
            <person name="Giroux E."/>
            <person name="Bilodeau G."/>
        </authorList>
    </citation>
    <scope>NUCLEOTIDE SEQUENCE [LARGE SCALE GENOMIC DNA]</scope>
    <source>
        <strain evidence="1 2">CBS 203.66</strain>
    </source>
</reference>
<keyword evidence="2" id="KW-1185">Reference proteome</keyword>
<gene>
    <name evidence="1" type="ORF">LARI1_G009588</name>
</gene>
<dbReference type="AlphaFoldDB" id="A0A8T9B208"/>
<proteinExistence type="predicted"/>
<evidence type="ECO:0000313" key="2">
    <source>
        <dbReference type="Proteomes" id="UP000469559"/>
    </source>
</evidence>
<organism evidence="1 2">
    <name type="scientific">Lachnellula arida</name>
    <dbReference type="NCBI Taxonomy" id="1316785"/>
    <lineage>
        <taxon>Eukaryota</taxon>
        <taxon>Fungi</taxon>
        <taxon>Dikarya</taxon>
        <taxon>Ascomycota</taxon>
        <taxon>Pezizomycotina</taxon>
        <taxon>Leotiomycetes</taxon>
        <taxon>Helotiales</taxon>
        <taxon>Lachnaceae</taxon>
        <taxon>Lachnellula</taxon>
    </lineage>
</organism>
<dbReference type="OrthoDB" id="3454830at2759"/>
<dbReference type="EMBL" id="QGMF01001932">
    <property type="protein sequence ID" value="TVY12512.1"/>
    <property type="molecule type" value="Genomic_DNA"/>
</dbReference>